<dbReference type="Pfam" id="PF04326">
    <property type="entry name" value="SLFN_AlbA_2"/>
    <property type="match status" value="1"/>
</dbReference>
<feature type="domain" description="Schlafen AlbA-2" evidence="1">
    <location>
        <begin position="14"/>
        <end position="134"/>
    </location>
</feature>
<evidence type="ECO:0000313" key="2">
    <source>
        <dbReference type="EMBL" id="NMM65385.1"/>
    </source>
</evidence>
<dbReference type="Gene3D" id="3.30.565.60">
    <property type="match status" value="1"/>
</dbReference>
<keyword evidence="2" id="KW-0547">Nucleotide-binding</keyword>
<dbReference type="PANTHER" id="PTHR30595:SF6">
    <property type="entry name" value="SCHLAFEN ALBA-2 DOMAIN-CONTAINING PROTEIN"/>
    <property type="match status" value="1"/>
</dbReference>
<dbReference type="EMBL" id="JABBNI010000065">
    <property type="protein sequence ID" value="NMM65385.1"/>
    <property type="molecule type" value="Genomic_DNA"/>
</dbReference>
<keyword evidence="2" id="KW-0067">ATP-binding</keyword>
<comment type="caution">
    <text evidence="2">The sequence shown here is derived from an EMBL/GenBank/DDBJ whole genome shotgun (WGS) entry which is preliminary data.</text>
</comment>
<dbReference type="InterPro" id="IPR038461">
    <property type="entry name" value="Schlafen_AlbA_2_dom_sf"/>
</dbReference>
<evidence type="ECO:0000313" key="3">
    <source>
        <dbReference type="Proteomes" id="UP000537131"/>
    </source>
</evidence>
<proteinExistence type="predicted"/>
<sequence>MDRKKFLNLLKKSEGTKLDFKQSIEIETDSGRKELAKDICAIANSRGGRGYLIIGIEDKTKRIVGIENHAFSEEKIQQIVSSRIEPPIPVSLEFMDYDNKKIAIISIYDGPQKPYQIKDNGAFYIRRGSTNDTMRKQEIVSALQENLSLNIELFPIPGSNLKCIDNEIVDRYFCSQGIEVSDDNRVELMENASIIHMDKDSGRYMATLGGLLIFSRKNNVYISHNMIKITNRTSKSSNEIIIIQGDLLSMMDESEEILQRILPKTYPIDSIYEGVRNAVLYRDYTMYYKEIEIIIDFNSVAIISPGILLKGKNQNSINYMRRNMWIYEKIITLDKKGRFGKNGTGFNRIQKAFKNKGRINFINAIKDGEFKVIYPGVKKFK</sequence>
<dbReference type="RefSeq" id="WP_169299972.1">
    <property type="nucleotide sequence ID" value="NZ_JABBNI010000065.1"/>
</dbReference>
<dbReference type="Gene3D" id="3.30.950.30">
    <property type="entry name" value="Schlafen, AAA domain"/>
    <property type="match status" value="1"/>
</dbReference>
<gene>
    <name evidence="2" type="ORF">HBE96_22675</name>
</gene>
<accession>A0A7Y0HQR4</accession>
<dbReference type="GO" id="GO:0005524">
    <property type="term" value="F:ATP binding"/>
    <property type="evidence" value="ECO:0007669"/>
    <property type="project" value="UniProtKB-KW"/>
</dbReference>
<dbReference type="AlphaFoldDB" id="A0A7Y0HQR4"/>
<reference evidence="2 3" key="1">
    <citation type="submission" date="2020-06" db="EMBL/GenBank/DDBJ databases">
        <title>Complete Genome Sequence of Clostridium muelleri sp. nov. P21T, an Acid-Alcohol Producing Acetogen Isolated from Old Hay.</title>
        <authorList>
            <person name="Duncan K.E."/>
            <person name="Tanner R.S."/>
        </authorList>
    </citation>
    <scope>NUCLEOTIDE SEQUENCE [LARGE SCALE GENOMIC DNA]</scope>
    <source>
        <strain evidence="2 3">P21</strain>
    </source>
</reference>
<protein>
    <submittedName>
        <fullName evidence="2">ATP-binding protein</fullName>
    </submittedName>
</protein>
<keyword evidence="3" id="KW-1185">Reference proteome</keyword>
<dbReference type="InterPro" id="IPR038475">
    <property type="entry name" value="RecG_C_sf"/>
</dbReference>
<dbReference type="InterPro" id="IPR007421">
    <property type="entry name" value="Schlafen_AlbA_2_dom"/>
</dbReference>
<dbReference type="PANTHER" id="PTHR30595">
    <property type="entry name" value="GLPR-RELATED TRANSCRIPTIONAL REPRESSOR"/>
    <property type="match status" value="1"/>
</dbReference>
<evidence type="ECO:0000259" key="1">
    <source>
        <dbReference type="Pfam" id="PF04326"/>
    </source>
</evidence>
<dbReference type="Proteomes" id="UP000537131">
    <property type="component" value="Unassembled WGS sequence"/>
</dbReference>
<organism evidence="2 3">
    <name type="scientific">Clostridium muellerianum</name>
    <dbReference type="NCBI Taxonomy" id="2716538"/>
    <lineage>
        <taxon>Bacteria</taxon>
        <taxon>Bacillati</taxon>
        <taxon>Bacillota</taxon>
        <taxon>Clostridia</taxon>
        <taxon>Eubacteriales</taxon>
        <taxon>Clostridiaceae</taxon>
        <taxon>Clostridium</taxon>
    </lineage>
</organism>
<name>A0A7Y0HQR4_9CLOT</name>